<proteinExistence type="predicted"/>
<name>A0ABD0QTL5_CIRMR</name>
<gene>
    <name evidence="2" type="ORF">M9458_016661</name>
</gene>
<comment type="caution">
    <text evidence="2">The sequence shown here is derived from an EMBL/GenBank/DDBJ whole genome shotgun (WGS) entry which is preliminary data.</text>
</comment>
<feature type="region of interest" description="Disordered" evidence="1">
    <location>
        <begin position="41"/>
        <end position="63"/>
    </location>
</feature>
<evidence type="ECO:0000256" key="1">
    <source>
        <dbReference type="SAM" id="MobiDB-lite"/>
    </source>
</evidence>
<keyword evidence="3" id="KW-1185">Reference proteome</keyword>
<organism evidence="2 3">
    <name type="scientific">Cirrhinus mrigala</name>
    <name type="common">Mrigala</name>
    <dbReference type="NCBI Taxonomy" id="683832"/>
    <lineage>
        <taxon>Eukaryota</taxon>
        <taxon>Metazoa</taxon>
        <taxon>Chordata</taxon>
        <taxon>Craniata</taxon>
        <taxon>Vertebrata</taxon>
        <taxon>Euteleostomi</taxon>
        <taxon>Actinopterygii</taxon>
        <taxon>Neopterygii</taxon>
        <taxon>Teleostei</taxon>
        <taxon>Ostariophysi</taxon>
        <taxon>Cypriniformes</taxon>
        <taxon>Cyprinidae</taxon>
        <taxon>Labeoninae</taxon>
        <taxon>Labeonini</taxon>
        <taxon>Cirrhinus</taxon>
    </lineage>
</organism>
<evidence type="ECO:0000313" key="3">
    <source>
        <dbReference type="Proteomes" id="UP001529510"/>
    </source>
</evidence>
<protein>
    <submittedName>
        <fullName evidence="2">Uncharacterized protein</fullName>
    </submittedName>
</protein>
<feature type="non-terminal residue" evidence="2">
    <location>
        <position position="63"/>
    </location>
</feature>
<evidence type="ECO:0000313" key="2">
    <source>
        <dbReference type="EMBL" id="KAL0189562.1"/>
    </source>
</evidence>
<feature type="non-terminal residue" evidence="2">
    <location>
        <position position="1"/>
    </location>
</feature>
<dbReference type="EMBL" id="JAMKFB020000007">
    <property type="protein sequence ID" value="KAL0189562.1"/>
    <property type="molecule type" value="Genomic_DNA"/>
</dbReference>
<dbReference type="AlphaFoldDB" id="A0ABD0QTL5"/>
<accession>A0ABD0QTL5</accession>
<dbReference type="Proteomes" id="UP001529510">
    <property type="component" value="Unassembled WGS sequence"/>
</dbReference>
<reference evidence="2 3" key="1">
    <citation type="submission" date="2024-05" db="EMBL/GenBank/DDBJ databases">
        <title>Genome sequencing and assembly of Indian major carp, Cirrhinus mrigala (Hamilton, 1822).</title>
        <authorList>
            <person name="Mohindra V."/>
            <person name="Chowdhury L.M."/>
            <person name="Lal K."/>
            <person name="Jena J.K."/>
        </authorList>
    </citation>
    <scope>NUCLEOTIDE SEQUENCE [LARGE SCALE GENOMIC DNA]</scope>
    <source>
        <strain evidence="2">CM1030</strain>
        <tissue evidence="2">Blood</tissue>
    </source>
</reference>
<sequence length="63" mass="7016">VYQFSKRNALEDSRQQVVLSMVARARLEAQRRLLADKLKSLGSKDAPPIGLDDDRISITSSNS</sequence>
<dbReference type="Gene3D" id="1.10.287.160">
    <property type="entry name" value="HR1 repeat"/>
    <property type="match status" value="1"/>
</dbReference>